<evidence type="ECO:0000256" key="5">
    <source>
        <dbReference type="ARBA" id="ARBA00022692"/>
    </source>
</evidence>
<dbReference type="Proteomes" id="UP001138661">
    <property type="component" value="Unassembled WGS sequence"/>
</dbReference>
<sequence>MKIDMWFAVQLGIAAAVIGSLGWAAPPVIRHSLGVVMVEKSTPTQEAEPEAEARALDLSAVLALAPFGRAAPSADAAAGAPAAALPDIALKGILSAAQEDASIALIAVADVQGLYRAGDPLSDTIQVEAVARDHVMIRANGRPLQLLFDEVPSADDGEARDEGTEVSLNDRLRAATVVADRSARTSPPETTAEYISYWRRKIRKNPQAVLDQIGLEAAGDGYRIAQKHDRGVRLAGLQAGDLVRSVNGRAVGNPDEDRRAYDAIAASGQARLEVQRGDKILTFSFPLR</sequence>
<dbReference type="GO" id="GO:0015031">
    <property type="term" value="P:protein transport"/>
    <property type="evidence" value="ECO:0007669"/>
    <property type="project" value="UniProtKB-KW"/>
</dbReference>
<organism evidence="11 12">
    <name type="scientific">Roseobacter insulae</name>
    <dbReference type="NCBI Taxonomy" id="2859783"/>
    <lineage>
        <taxon>Bacteria</taxon>
        <taxon>Pseudomonadati</taxon>
        <taxon>Pseudomonadota</taxon>
        <taxon>Alphaproteobacteria</taxon>
        <taxon>Rhodobacterales</taxon>
        <taxon>Roseobacteraceae</taxon>
        <taxon>Roseobacter</taxon>
    </lineage>
</organism>
<keyword evidence="6" id="KW-0653">Protein transport</keyword>
<evidence type="ECO:0000256" key="8">
    <source>
        <dbReference type="ARBA" id="ARBA00023136"/>
    </source>
</evidence>
<reference evidence="11" key="1">
    <citation type="submission" date="2021-07" db="EMBL/GenBank/DDBJ databases">
        <title>Roseobacter insulae sp. nov., isolated from a tidal flat.</title>
        <authorList>
            <person name="Park S."/>
            <person name="Yoon J.-H."/>
        </authorList>
    </citation>
    <scope>NUCLEOTIDE SEQUENCE</scope>
    <source>
        <strain evidence="11">YSTF-M11</strain>
    </source>
</reference>
<evidence type="ECO:0000256" key="4">
    <source>
        <dbReference type="ARBA" id="ARBA00022519"/>
    </source>
</evidence>
<gene>
    <name evidence="11" type="ORF">KX928_06505</name>
</gene>
<accession>A0A9X1FTL1</accession>
<name>A0A9X1FTL1_9RHOB</name>
<evidence type="ECO:0000256" key="6">
    <source>
        <dbReference type="ARBA" id="ARBA00022927"/>
    </source>
</evidence>
<evidence type="ECO:0000256" key="3">
    <source>
        <dbReference type="ARBA" id="ARBA00022475"/>
    </source>
</evidence>
<keyword evidence="7" id="KW-1133">Transmembrane helix</keyword>
<evidence type="ECO:0000259" key="9">
    <source>
        <dbReference type="Pfam" id="PF11356"/>
    </source>
</evidence>
<dbReference type="Pfam" id="PF11356">
    <property type="entry name" value="T2SSC"/>
    <property type="match status" value="1"/>
</dbReference>
<keyword evidence="12" id="KW-1185">Reference proteome</keyword>
<dbReference type="GO" id="GO:0005886">
    <property type="term" value="C:plasma membrane"/>
    <property type="evidence" value="ECO:0007669"/>
    <property type="project" value="UniProtKB-SubCell"/>
</dbReference>
<feature type="domain" description="PDZ" evidence="10">
    <location>
        <begin position="234"/>
        <end position="276"/>
    </location>
</feature>
<evidence type="ECO:0000259" key="10">
    <source>
        <dbReference type="Pfam" id="PF17820"/>
    </source>
</evidence>
<keyword evidence="4" id="KW-0997">Cell inner membrane</keyword>
<evidence type="ECO:0000313" key="11">
    <source>
        <dbReference type="EMBL" id="MBW4707433.1"/>
    </source>
</evidence>
<dbReference type="InterPro" id="IPR041489">
    <property type="entry name" value="PDZ_6"/>
</dbReference>
<dbReference type="InterPro" id="IPR024961">
    <property type="entry name" value="T2SS_GspC_N"/>
</dbReference>
<protein>
    <recommendedName>
        <fullName evidence="13">Type II secretion system protein GspC N-terminal domain-containing protein</fullName>
    </recommendedName>
</protein>
<evidence type="ECO:0000313" key="12">
    <source>
        <dbReference type="Proteomes" id="UP001138661"/>
    </source>
</evidence>
<evidence type="ECO:0000256" key="7">
    <source>
        <dbReference type="ARBA" id="ARBA00022989"/>
    </source>
</evidence>
<keyword evidence="8" id="KW-0472">Membrane</keyword>
<comment type="caution">
    <text evidence="11">The sequence shown here is derived from an EMBL/GenBank/DDBJ whole genome shotgun (WGS) entry which is preliminary data.</text>
</comment>
<keyword evidence="5" id="KW-0812">Transmembrane</keyword>
<dbReference type="Pfam" id="PF17820">
    <property type="entry name" value="PDZ_6"/>
    <property type="match status" value="1"/>
</dbReference>
<dbReference type="RefSeq" id="WP_219500303.1">
    <property type="nucleotide sequence ID" value="NZ_JAHXDN010000002.1"/>
</dbReference>
<feature type="domain" description="Type II secretion system protein GspC N-terminal" evidence="9">
    <location>
        <begin position="39"/>
        <end position="146"/>
    </location>
</feature>
<evidence type="ECO:0000256" key="1">
    <source>
        <dbReference type="ARBA" id="ARBA00004533"/>
    </source>
</evidence>
<keyword evidence="3" id="KW-1003">Cell membrane</keyword>
<comment type="subcellular location">
    <subcellularLocation>
        <location evidence="1">Cell inner membrane</location>
    </subcellularLocation>
</comment>
<dbReference type="EMBL" id="JAHXDN010000002">
    <property type="protein sequence ID" value="MBW4707433.1"/>
    <property type="molecule type" value="Genomic_DNA"/>
</dbReference>
<proteinExistence type="predicted"/>
<evidence type="ECO:0008006" key="13">
    <source>
        <dbReference type="Google" id="ProtNLM"/>
    </source>
</evidence>
<dbReference type="AlphaFoldDB" id="A0A9X1FTL1"/>
<evidence type="ECO:0000256" key="2">
    <source>
        <dbReference type="ARBA" id="ARBA00022448"/>
    </source>
</evidence>
<keyword evidence="2" id="KW-0813">Transport</keyword>